<keyword evidence="9" id="KW-0630">Potassium</keyword>
<dbReference type="GO" id="GO:0046872">
    <property type="term" value="F:metal ion binding"/>
    <property type="evidence" value="ECO:0007669"/>
    <property type="project" value="UniProtKB-KW"/>
</dbReference>
<evidence type="ECO:0000256" key="13">
    <source>
        <dbReference type="RuleBase" id="RU003557"/>
    </source>
</evidence>
<feature type="domain" description="Thiolase N-terminal" evidence="14">
    <location>
        <begin position="29"/>
        <end position="287"/>
    </location>
</feature>
<evidence type="ECO:0000256" key="10">
    <source>
        <dbReference type="ARBA" id="ARBA00023128"/>
    </source>
</evidence>
<evidence type="ECO:0000256" key="2">
    <source>
        <dbReference type="ARBA" id="ARBA00005189"/>
    </source>
</evidence>
<keyword evidence="17" id="KW-1185">Reference proteome</keyword>
<dbReference type="InterPro" id="IPR020610">
    <property type="entry name" value="Thiolase_AS"/>
</dbReference>
<comment type="subcellular location">
    <subcellularLocation>
        <location evidence="1">Mitochondrion</location>
    </subcellularLocation>
</comment>
<evidence type="ECO:0000256" key="1">
    <source>
        <dbReference type="ARBA" id="ARBA00004173"/>
    </source>
</evidence>
<dbReference type="NCBIfam" id="TIGR01930">
    <property type="entry name" value="AcCoA-C-Actrans"/>
    <property type="match status" value="1"/>
</dbReference>
<dbReference type="InterPro" id="IPR002155">
    <property type="entry name" value="Thiolase"/>
</dbReference>
<evidence type="ECO:0000256" key="4">
    <source>
        <dbReference type="ARBA" id="ARBA00011881"/>
    </source>
</evidence>
<dbReference type="GO" id="GO:0003985">
    <property type="term" value="F:acetyl-CoA C-acetyltransferase activity"/>
    <property type="evidence" value="ECO:0007669"/>
    <property type="project" value="UniProtKB-EC"/>
</dbReference>
<dbReference type="PROSITE" id="PS00099">
    <property type="entry name" value="THIOLASE_3"/>
    <property type="match status" value="1"/>
</dbReference>
<dbReference type="InterPro" id="IPR016039">
    <property type="entry name" value="Thiolase-like"/>
</dbReference>
<organism evidence="18">
    <name type="scientific">Anisakis simplex</name>
    <name type="common">Herring worm</name>
    <dbReference type="NCBI Taxonomy" id="6269"/>
    <lineage>
        <taxon>Eukaryota</taxon>
        <taxon>Metazoa</taxon>
        <taxon>Ecdysozoa</taxon>
        <taxon>Nematoda</taxon>
        <taxon>Chromadorea</taxon>
        <taxon>Rhabditida</taxon>
        <taxon>Spirurina</taxon>
        <taxon>Ascaridomorpha</taxon>
        <taxon>Ascaridoidea</taxon>
        <taxon>Anisakidae</taxon>
        <taxon>Anisakis</taxon>
        <taxon>Anisakis simplex complex</taxon>
    </lineage>
</organism>
<evidence type="ECO:0000256" key="3">
    <source>
        <dbReference type="ARBA" id="ARBA00010982"/>
    </source>
</evidence>
<dbReference type="InterPro" id="IPR020615">
    <property type="entry name" value="Thiolase_acyl_enz_int_AS"/>
</dbReference>
<keyword evidence="11 13" id="KW-0012">Acyltransferase</keyword>
<evidence type="ECO:0000313" key="17">
    <source>
        <dbReference type="Proteomes" id="UP000267096"/>
    </source>
</evidence>
<dbReference type="PIRSF" id="PIRSF000429">
    <property type="entry name" value="Ac-CoA_Ac_transf"/>
    <property type="match status" value="1"/>
</dbReference>
<evidence type="ECO:0000256" key="6">
    <source>
        <dbReference type="ARBA" id="ARBA00022679"/>
    </source>
</evidence>
<evidence type="ECO:0000256" key="11">
    <source>
        <dbReference type="ARBA" id="ARBA00023315"/>
    </source>
</evidence>
<protein>
    <recommendedName>
        <fullName evidence="5">acetyl-CoA C-acetyltransferase</fullName>
        <ecNumber evidence="5">2.3.1.9</ecNumber>
    </recommendedName>
</protein>
<dbReference type="Gene3D" id="3.40.47.10">
    <property type="match status" value="1"/>
</dbReference>
<feature type="active site" description="Proton acceptor" evidence="12">
    <location>
        <position position="375"/>
    </location>
</feature>
<proteinExistence type="inferred from homology"/>
<dbReference type="InterPro" id="IPR020617">
    <property type="entry name" value="Thiolase_C"/>
</dbReference>
<dbReference type="InterPro" id="IPR020616">
    <property type="entry name" value="Thiolase_N"/>
</dbReference>
<name>A0A0M3JSZ5_ANISI</name>
<gene>
    <name evidence="16" type="ORF">ASIM_LOCUS10681</name>
</gene>
<keyword evidence="10" id="KW-0496">Mitochondrion</keyword>
<comment type="similarity">
    <text evidence="3 13">Belongs to the thiolase-like superfamily. Thiolase family.</text>
</comment>
<dbReference type="PANTHER" id="PTHR18919:SF156">
    <property type="entry name" value="ACETYL-COA ACETYLTRANSFERASE, MITOCHONDRIAL"/>
    <property type="match status" value="1"/>
</dbReference>
<dbReference type="EMBL" id="UYRR01031012">
    <property type="protein sequence ID" value="VDK43439.1"/>
    <property type="molecule type" value="Genomic_DNA"/>
</dbReference>
<dbReference type="PROSITE" id="PS00098">
    <property type="entry name" value="THIOLASE_1"/>
    <property type="match status" value="1"/>
</dbReference>
<accession>A0A0M3JSZ5</accession>
<dbReference type="GO" id="GO:0005739">
    <property type="term" value="C:mitochondrion"/>
    <property type="evidence" value="ECO:0007669"/>
    <property type="project" value="UniProtKB-SubCell"/>
</dbReference>
<evidence type="ECO:0000256" key="7">
    <source>
        <dbReference type="ARBA" id="ARBA00022723"/>
    </source>
</evidence>
<feature type="active site" description="Proton acceptor" evidence="12">
    <location>
        <position position="403"/>
    </location>
</feature>
<comment type="pathway">
    <text evidence="2">Lipid metabolism.</text>
</comment>
<evidence type="ECO:0000259" key="15">
    <source>
        <dbReference type="Pfam" id="PF02803"/>
    </source>
</evidence>
<feature type="domain" description="Thiolase C-terminal" evidence="15">
    <location>
        <begin position="298"/>
        <end position="416"/>
    </location>
</feature>
<keyword evidence="7" id="KW-0479">Metal-binding</keyword>
<dbReference type="Pfam" id="PF02803">
    <property type="entry name" value="Thiolase_C"/>
    <property type="match status" value="1"/>
</dbReference>
<evidence type="ECO:0000256" key="9">
    <source>
        <dbReference type="ARBA" id="ARBA00022958"/>
    </source>
</evidence>
<comment type="subunit">
    <text evidence="4">Homotetramer.</text>
</comment>
<evidence type="ECO:0000256" key="12">
    <source>
        <dbReference type="PIRSR" id="PIRSR000429-1"/>
    </source>
</evidence>
<evidence type="ECO:0000313" key="18">
    <source>
        <dbReference type="WBParaSite" id="ASIM_0001112301-mRNA-1"/>
    </source>
</evidence>
<keyword evidence="8" id="KW-0809">Transit peptide</keyword>
<dbReference type="Proteomes" id="UP000267096">
    <property type="component" value="Unassembled WGS sequence"/>
</dbReference>
<dbReference type="EC" id="2.3.1.9" evidence="5"/>
<sequence>MATTRLVVWSCLQTRAFSMSASCGMFKDVVICGGLRTPIGSFRSKLSELPVTGLGAAAIYGTLEKAGIKPSIIQEAFVGVSIPSNAGPAPARQAILGAGLDVSSVATGINKMCSSGMKAIMLAAEHLQLGAQDVRCFFFAIGAGMENMSRVPFFLKRGDIPYGGIKIADGIEQDVLMDPYANMHIGACADKVAKKYGITREEQDDYVVIDYDRAITAWRDGIMANEIVPIEVEQNEQTIIFDKDEQLGRINTHEVPMLKSAFSEDGTITMGNMAAMGDGAAAVIMARVKAAEEHHIPSIARILSVADAATDPDEFAVAPALVIPRVLEMAGLSINDIDLFEIHDQFAIIPLLTIRHFELDPDKVNAHGGSISFAHPIGMSGARLIVHLLNVLRPGQKGLAAICNGGGGAAGMIIERL</sequence>
<dbReference type="WBParaSite" id="ASIM_0001112301-mRNA-1">
    <property type="protein sequence ID" value="ASIM_0001112301-mRNA-1"/>
    <property type="gene ID" value="ASIM_0001112301"/>
</dbReference>
<feature type="active site" description="Acyl-thioester intermediate" evidence="12">
    <location>
        <position position="113"/>
    </location>
</feature>
<evidence type="ECO:0000256" key="5">
    <source>
        <dbReference type="ARBA" id="ARBA00012705"/>
    </source>
</evidence>
<evidence type="ECO:0000259" key="14">
    <source>
        <dbReference type="Pfam" id="PF00108"/>
    </source>
</evidence>
<dbReference type="Pfam" id="PF00108">
    <property type="entry name" value="Thiolase_N"/>
    <property type="match status" value="1"/>
</dbReference>
<reference evidence="18" key="1">
    <citation type="submission" date="2017-02" db="UniProtKB">
        <authorList>
            <consortium name="WormBaseParasite"/>
        </authorList>
    </citation>
    <scope>IDENTIFICATION</scope>
</reference>
<evidence type="ECO:0000313" key="16">
    <source>
        <dbReference type="EMBL" id="VDK43439.1"/>
    </source>
</evidence>
<dbReference type="SUPFAM" id="SSF53901">
    <property type="entry name" value="Thiolase-like"/>
    <property type="match status" value="2"/>
</dbReference>
<dbReference type="CDD" id="cd00751">
    <property type="entry name" value="thiolase"/>
    <property type="match status" value="1"/>
</dbReference>
<dbReference type="PANTHER" id="PTHR18919">
    <property type="entry name" value="ACETYL-COA C-ACYLTRANSFERASE"/>
    <property type="match status" value="1"/>
</dbReference>
<keyword evidence="6 13" id="KW-0808">Transferase</keyword>
<evidence type="ECO:0000256" key="8">
    <source>
        <dbReference type="ARBA" id="ARBA00022946"/>
    </source>
</evidence>
<dbReference type="OrthoDB" id="5404651at2759"/>
<reference evidence="16 17" key="2">
    <citation type="submission" date="2018-11" db="EMBL/GenBank/DDBJ databases">
        <authorList>
            <consortium name="Pathogen Informatics"/>
        </authorList>
    </citation>
    <scope>NUCLEOTIDE SEQUENCE [LARGE SCALE GENOMIC DNA]</scope>
</reference>
<dbReference type="GO" id="GO:0006635">
    <property type="term" value="P:fatty acid beta-oxidation"/>
    <property type="evidence" value="ECO:0007669"/>
    <property type="project" value="TreeGrafter"/>
</dbReference>
<dbReference type="AlphaFoldDB" id="A0A0M3JSZ5"/>